<dbReference type="Pfam" id="PF03078">
    <property type="entry name" value="ATHILA"/>
    <property type="match status" value="1"/>
</dbReference>
<feature type="region of interest" description="Disordered" evidence="1">
    <location>
        <begin position="218"/>
        <end position="238"/>
    </location>
</feature>
<organism evidence="3 4">
    <name type="scientific">Microthlaspi erraticum</name>
    <dbReference type="NCBI Taxonomy" id="1685480"/>
    <lineage>
        <taxon>Eukaryota</taxon>
        <taxon>Viridiplantae</taxon>
        <taxon>Streptophyta</taxon>
        <taxon>Embryophyta</taxon>
        <taxon>Tracheophyta</taxon>
        <taxon>Spermatophyta</taxon>
        <taxon>Magnoliopsida</taxon>
        <taxon>eudicotyledons</taxon>
        <taxon>Gunneridae</taxon>
        <taxon>Pentapetalae</taxon>
        <taxon>rosids</taxon>
        <taxon>malvids</taxon>
        <taxon>Brassicales</taxon>
        <taxon>Brassicaceae</taxon>
        <taxon>Coluteocarpeae</taxon>
        <taxon>Microthlaspi</taxon>
    </lineage>
</organism>
<dbReference type="InterPro" id="IPR004312">
    <property type="entry name" value="ATHILA_Orf1_C"/>
</dbReference>
<feature type="domain" description="Arabidopsis retrotransposon Orf1 C-terminal" evidence="2">
    <location>
        <begin position="1"/>
        <end position="232"/>
    </location>
</feature>
<reference evidence="3" key="1">
    <citation type="submission" date="2020-01" db="EMBL/GenBank/DDBJ databases">
        <authorList>
            <person name="Mishra B."/>
        </authorList>
    </citation>
    <scope>NUCLEOTIDE SEQUENCE [LARGE SCALE GENOMIC DNA]</scope>
</reference>
<dbReference type="OrthoDB" id="1114206at2759"/>
<dbReference type="EMBL" id="CACVBM020001795">
    <property type="protein sequence ID" value="CAA7059715.1"/>
    <property type="molecule type" value="Genomic_DNA"/>
</dbReference>
<keyword evidence="4" id="KW-1185">Reference proteome</keyword>
<evidence type="ECO:0000256" key="1">
    <source>
        <dbReference type="SAM" id="MobiDB-lite"/>
    </source>
</evidence>
<name>A0A6D2L5D7_9BRAS</name>
<proteinExistence type="predicted"/>
<dbReference type="Proteomes" id="UP000467841">
    <property type="component" value="Unassembled WGS sequence"/>
</dbReference>
<protein>
    <recommendedName>
        <fullName evidence="2">Arabidopsis retrotransposon Orf1 C-terminal domain-containing protein</fullName>
    </recommendedName>
</protein>
<comment type="caution">
    <text evidence="3">The sequence shown here is derived from an EMBL/GenBank/DDBJ whole genome shotgun (WGS) entry which is preliminary data.</text>
</comment>
<sequence length="238" mass="27371">MSFRELEDLFHFDHKEGRETEPGTPSRELQALWTMIGIGEYKSSAARSTHIRNPTLRYVHKALAHTIYSRRDVTNVTEKELFFLNEGMVKILRTLPDGTDMVGDRSNNSAAIYLLKSFLSYKEYALSLNRIGKASSGQLSCGGLVTPILLHFGIDLEKPTDPLFMDIKYLRKTTYLRGQPISRRHNYQFAYLPNKPLTYITVRKNVDFEPPIESILKQGQEEEEYAYPRAAERDDESS</sequence>
<accession>A0A6D2L5D7</accession>
<evidence type="ECO:0000259" key="2">
    <source>
        <dbReference type="Pfam" id="PF03078"/>
    </source>
</evidence>
<evidence type="ECO:0000313" key="4">
    <source>
        <dbReference type="Proteomes" id="UP000467841"/>
    </source>
</evidence>
<gene>
    <name evidence="3" type="ORF">MERR_LOCUS46951</name>
</gene>
<evidence type="ECO:0000313" key="3">
    <source>
        <dbReference type="EMBL" id="CAA7059715.1"/>
    </source>
</evidence>
<dbReference type="AlphaFoldDB" id="A0A6D2L5D7"/>